<dbReference type="GO" id="GO:0046872">
    <property type="term" value="F:metal ion binding"/>
    <property type="evidence" value="ECO:0007669"/>
    <property type="project" value="UniProtKB-KW"/>
</dbReference>
<keyword evidence="17" id="KW-1185">Reference proteome</keyword>
<comment type="similarity">
    <text evidence="1">Belongs to the FAH family.</text>
</comment>
<dbReference type="PANTHER" id="PTHR11820">
    <property type="entry name" value="ACYLPYRUVASE"/>
    <property type="match status" value="1"/>
</dbReference>
<evidence type="ECO:0000256" key="4">
    <source>
        <dbReference type="ARBA" id="ARBA00032305"/>
    </source>
</evidence>
<comment type="catalytic activity">
    <reaction evidence="12">
        <text>3-fumarylpyruvate + H2O = fumarate + pyruvate + H(+)</text>
        <dbReference type="Rhea" id="RHEA:26168"/>
        <dbReference type="ChEBI" id="CHEBI:15361"/>
        <dbReference type="ChEBI" id="CHEBI:15377"/>
        <dbReference type="ChEBI" id="CHEBI:15378"/>
        <dbReference type="ChEBI" id="CHEBI:16854"/>
        <dbReference type="ChEBI" id="CHEBI:29806"/>
    </reaction>
</comment>
<protein>
    <recommendedName>
        <fullName evidence="10">Oxaloacetate tautomerase FAHD1, mitochondrial</fullName>
        <ecNumber evidence="5">3.7.1.5</ecNumber>
        <ecNumber evidence="2">4.1.1.112</ecNumber>
        <ecNumber evidence="9">5.3.2.2</ecNumber>
    </recommendedName>
    <alternativeName>
        <fullName evidence="7">Acylpyruvase FAHD1</fullName>
    </alternativeName>
    <alternativeName>
        <fullName evidence="6">Fumarylacetoacetate hydrolase domain-containing protein 1</fullName>
    </alternativeName>
    <alternativeName>
        <fullName evidence="4">Oxaloacetate decarboxylase</fullName>
    </alternativeName>
</protein>
<comment type="catalytic activity">
    <reaction evidence="8">
        <text>oxaloacetate = enol-oxaloacetate</text>
        <dbReference type="Rhea" id="RHEA:16021"/>
        <dbReference type="ChEBI" id="CHEBI:16452"/>
        <dbReference type="ChEBI" id="CHEBI:17479"/>
        <dbReference type="EC" id="5.3.2.2"/>
    </reaction>
    <physiologicalReaction direction="right-to-left" evidence="8">
        <dbReference type="Rhea" id="RHEA:16023"/>
    </physiologicalReaction>
</comment>
<sequence>RLTRFVEFGRKIVCVGKNYGKHAQEMGGKVPDKPLIFLKPATAYVTEGNPIKFPVGCGELHHEVELGVVIGRKGSNISESEAMDYVGGYAITLDMTARDWQSTAKKEGTPWSIAKGFDTSCPVGSFIPKESIGDPNSLQLWCKVNGNLKQNGNTSDMVFKIPHLISFISQYFTLETGDLILTGTPEGVGPVNPGDTIEVGLGDLSKVSFQVQANQ</sequence>
<evidence type="ECO:0000256" key="5">
    <source>
        <dbReference type="ARBA" id="ARBA00039040"/>
    </source>
</evidence>
<dbReference type="EMBL" id="OC919151">
    <property type="protein sequence ID" value="CAD7650777.1"/>
    <property type="molecule type" value="Genomic_DNA"/>
</dbReference>
<name>A0A7R9M0H3_9ACAR</name>
<evidence type="ECO:0000256" key="2">
    <source>
        <dbReference type="ARBA" id="ARBA00012947"/>
    </source>
</evidence>
<reference evidence="16" key="1">
    <citation type="submission" date="2020-11" db="EMBL/GenBank/DDBJ databases">
        <authorList>
            <person name="Tran Van P."/>
        </authorList>
    </citation>
    <scope>NUCLEOTIDE SEQUENCE</scope>
</reference>
<evidence type="ECO:0000256" key="8">
    <source>
        <dbReference type="ARBA" id="ARBA00044911"/>
    </source>
</evidence>
<evidence type="ECO:0000256" key="7">
    <source>
        <dbReference type="ARBA" id="ARBA00044830"/>
    </source>
</evidence>
<dbReference type="EC" id="3.7.1.5" evidence="5"/>
<proteinExistence type="inferred from homology"/>
<dbReference type="AlphaFoldDB" id="A0A7R9M0H3"/>
<feature type="domain" description="Fumarylacetoacetase-like C-terminal" evidence="15">
    <location>
        <begin position="11"/>
        <end position="211"/>
    </location>
</feature>
<dbReference type="EC" id="5.3.2.2" evidence="9"/>
<evidence type="ECO:0000256" key="14">
    <source>
        <dbReference type="ARBA" id="ARBA00048846"/>
    </source>
</evidence>
<dbReference type="NCBIfam" id="NF007967">
    <property type="entry name" value="PRK10691.1"/>
    <property type="match status" value="1"/>
</dbReference>
<gene>
    <name evidence="16" type="ORF">ONB1V03_LOCUS7983</name>
</gene>
<keyword evidence="3" id="KW-0479">Metal-binding</keyword>
<evidence type="ECO:0000256" key="13">
    <source>
        <dbReference type="ARBA" id="ARBA00047973"/>
    </source>
</evidence>
<evidence type="ECO:0000256" key="3">
    <source>
        <dbReference type="ARBA" id="ARBA00022723"/>
    </source>
</evidence>
<evidence type="ECO:0000313" key="16">
    <source>
        <dbReference type="EMBL" id="CAD7650777.1"/>
    </source>
</evidence>
<dbReference type="GO" id="GO:0019752">
    <property type="term" value="P:carboxylic acid metabolic process"/>
    <property type="evidence" value="ECO:0007669"/>
    <property type="project" value="UniProtKB-ARBA"/>
</dbReference>
<feature type="non-terminal residue" evidence="16">
    <location>
        <position position="215"/>
    </location>
</feature>
<evidence type="ECO:0000256" key="9">
    <source>
        <dbReference type="ARBA" id="ARBA00044973"/>
    </source>
</evidence>
<comment type="catalytic activity">
    <reaction evidence="14">
        <text>acetylpyruvate + H2O = acetate + pyruvate + H(+)</text>
        <dbReference type="Rhea" id="RHEA:16097"/>
        <dbReference type="ChEBI" id="CHEBI:15360"/>
        <dbReference type="ChEBI" id="CHEBI:15361"/>
        <dbReference type="ChEBI" id="CHEBI:15377"/>
        <dbReference type="ChEBI" id="CHEBI:15378"/>
        <dbReference type="ChEBI" id="CHEBI:30089"/>
    </reaction>
</comment>
<dbReference type="GO" id="GO:0018773">
    <property type="term" value="F:acetylpyruvate hydrolase activity"/>
    <property type="evidence" value="ECO:0007669"/>
    <property type="project" value="TreeGrafter"/>
</dbReference>
<dbReference type="InterPro" id="IPR036663">
    <property type="entry name" value="Fumarylacetoacetase_C_sf"/>
</dbReference>
<dbReference type="GO" id="GO:0008948">
    <property type="term" value="F:oxaloacetate decarboxylase activity"/>
    <property type="evidence" value="ECO:0007669"/>
    <property type="project" value="UniProtKB-EC"/>
</dbReference>
<comment type="catalytic activity">
    <reaction evidence="11">
        <text>a 3-acylpyruvate + H2O = a carboxylate + pyruvate + H(+)</text>
        <dbReference type="Rhea" id="RHEA:19009"/>
        <dbReference type="ChEBI" id="CHEBI:15361"/>
        <dbReference type="ChEBI" id="CHEBI:15377"/>
        <dbReference type="ChEBI" id="CHEBI:15378"/>
        <dbReference type="ChEBI" id="CHEBI:29067"/>
        <dbReference type="ChEBI" id="CHEBI:57278"/>
        <dbReference type="EC" id="3.7.1.5"/>
    </reaction>
</comment>
<accession>A0A7R9M0H3</accession>
<comment type="catalytic activity">
    <reaction evidence="13">
        <text>oxaloacetate + H(+) = pyruvate + CO2</text>
        <dbReference type="Rhea" id="RHEA:15641"/>
        <dbReference type="ChEBI" id="CHEBI:15361"/>
        <dbReference type="ChEBI" id="CHEBI:15378"/>
        <dbReference type="ChEBI" id="CHEBI:16452"/>
        <dbReference type="ChEBI" id="CHEBI:16526"/>
        <dbReference type="EC" id="4.1.1.112"/>
    </reaction>
</comment>
<organism evidence="16">
    <name type="scientific">Oppiella nova</name>
    <dbReference type="NCBI Taxonomy" id="334625"/>
    <lineage>
        <taxon>Eukaryota</taxon>
        <taxon>Metazoa</taxon>
        <taxon>Ecdysozoa</taxon>
        <taxon>Arthropoda</taxon>
        <taxon>Chelicerata</taxon>
        <taxon>Arachnida</taxon>
        <taxon>Acari</taxon>
        <taxon>Acariformes</taxon>
        <taxon>Sarcoptiformes</taxon>
        <taxon>Oribatida</taxon>
        <taxon>Brachypylina</taxon>
        <taxon>Oppioidea</taxon>
        <taxon>Oppiidae</taxon>
        <taxon>Oppiella</taxon>
    </lineage>
</organism>
<dbReference type="GO" id="GO:0047621">
    <property type="term" value="F:acylpyruvate hydrolase activity"/>
    <property type="evidence" value="ECO:0007669"/>
    <property type="project" value="UniProtKB-EC"/>
</dbReference>
<dbReference type="EMBL" id="CAJPVJ010004326">
    <property type="protein sequence ID" value="CAG2168494.1"/>
    <property type="molecule type" value="Genomic_DNA"/>
</dbReference>
<evidence type="ECO:0000256" key="10">
    <source>
        <dbReference type="ARBA" id="ARBA00044980"/>
    </source>
</evidence>
<evidence type="ECO:0000256" key="12">
    <source>
        <dbReference type="ARBA" id="ARBA00047963"/>
    </source>
</evidence>
<evidence type="ECO:0000256" key="1">
    <source>
        <dbReference type="ARBA" id="ARBA00010211"/>
    </source>
</evidence>
<dbReference type="GO" id="GO:0005739">
    <property type="term" value="C:mitochondrion"/>
    <property type="evidence" value="ECO:0007669"/>
    <property type="project" value="TreeGrafter"/>
</dbReference>
<dbReference type="SUPFAM" id="SSF56529">
    <property type="entry name" value="FAH"/>
    <property type="match status" value="1"/>
</dbReference>
<dbReference type="InterPro" id="IPR011234">
    <property type="entry name" value="Fumarylacetoacetase-like_C"/>
</dbReference>
<dbReference type="GO" id="GO:0050163">
    <property type="term" value="F:oxaloacetate tautomerase activity"/>
    <property type="evidence" value="ECO:0007669"/>
    <property type="project" value="UniProtKB-EC"/>
</dbReference>
<evidence type="ECO:0000313" key="17">
    <source>
        <dbReference type="Proteomes" id="UP000728032"/>
    </source>
</evidence>
<evidence type="ECO:0000259" key="15">
    <source>
        <dbReference type="Pfam" id="PF01557"/>
    </source>
</evidence>
<dbReference type="PANTHER" id="PTHR11820:SF7">
    <property type="entry name" value="ACYLPYRUVASE FAHD1, MITOCHONDRIAL"/>
    <property type="match status" value="1"/>
</dbReference>
<dbReference type="EC" id="4.1.1.112" evidence="2"/>
<evidence type="ECO:0000256" key="11">
    <source>
        <dbReference type="ARBA" id="ARBA00047858"/>
    </source>
</evidence>
<dbReference type="FunFam" id="3.90.850.10:FF:000003">
    <property type="entry name" value="Fumarylacetoacetate hydrolase domain-containing 1"/>
    <property type="match status" value="1"/>
</dbReference>
<dbReference type="Pfam" id="PF01557">
    <property type="entry name" value="FAA_hydrolase"/>
    <property type="match status" value="1"/>
</dbReference>
<dbReference type="OrthoDB" id="411064at2759"/>
<dbReference type="Proteomes" id="UP000728032">
    <property type="component" value="Unassembled WGS sequence"/>
</dbReference>
<dbReference type="Gene3D" id="3.90.850.10">
    <property type="entry name" value="Fumarylacetoacetase-like, C-terminal domain"/>
    <property type="match status" value="1"/>
</dbReference>
<evidence type="ECO:0000256" key="6">
    <source>
        <dbReference type="ARBA" id="ARBA00042340"/>
    </source>
</evidence>